<dbReference type="Gene3D" id="1.25.40.10">
    <property type="entry name" value="Tetratricopeptide repeat domain"/>
    <property type="match status" value="1"/>
</dbReference>
<dbReference type="Pfam" id="PF01535">
    <property type="entry name" value="PPR"/>
    <property type="match status" value="2"/>
</dbReference>
<dbReference type="PROSITE" id="PS51375">
    <property type="entry name" value="PPR"/>
    <property type="match status" value="2"/>
</dbReference>
<dbReference type="PANTHER" id="PTHR47935:SF1">
    <property type="entry name" value="PENTATRICOPEPTIDE REPEAT-CONTAINING PROTEIN MRL1, CHLOROPLASTIC"/>
    <property type="match status" value="1"/>
</dbReference>
<evidence type="ECO:0008006" key="5">
    <source>
        <dbReference type="Google" id="ProtNLM"/>
    </source>
</evidence>
<proteinExistence type="predicted"/>
<gene>
    <name evidence="3" type="ORF">TEA_008984</name>
</gene>
<feature type="repeat" description="PPR" evidence="2">
    <location>
        <begin position="111"/>
        <end position="145"/>
    </location>
</feature>
<dbReference type="STRING" id="542762.A0A4V6RY71"/>
<dbReference type="InterPro" id="IPR002885">
    <property type="entry name" value="PPR_rpt"/>
</dbReference>
<dbReference type="PANTHER" id="PTHR47935">
    <property type="entry name" value="PENTATRICOPEPTIDE REPEAT-CONTAINING PROTEIN MRL1, CHLOROPLASTIC"/>
    <property type="match status" value="1"/>
</dbReference>
<keyword evidence="4" id="KW-1185">Reference proteome</keyword>
<accession>A0A4V6RY71</accession>
<comment type="caution">
    <text evidence="3">The sequence shown here is derived from an EMBL/GenBank/DDBJ whole genome shotgun (WGS) entry which is preliminary data.</text>
</comment>
<sequence length="399" mass="43725">MPQPQPQPQPSSWLNSRGSHAYRAPLAARQTGTPFHGTSFDKMFLSALIDVAGHARKVDAAFEILREARKQGIHIGTISYSSLMGACSNAKNWQKALELYEDIKSIKLKPTVSTMNALITTLCDGNQLQKALEVFPEMKRVGLRPNTITYSILLVASEKKDDVDVGLMLRSQAKKDGVAPNLVMSSSMGSVHGLVSFPSMCFRRFEKACMHGEPVLSFNSGRPQIDSKWTSLALMVYREAIIAGVVPTMEVFSQLLGCLQLPCDASLRDRLIENLGVDTDSPKRSNLCSLVEGFGEYDPRAFSLLEEAASLGIVPSVSFNESPIVVDARKLPIHTAEVYLLTVLKGLKHRLAAGSLDSTVLCLVFHQTLVFGFPPNTCVLPLRGREWLDGHTHTSPVMS</sequence>
<dbReference type="FunFam" id="1.25.40.10:FF:000678">
    <property type="entry name" value="Pentatricopeptide repeat-containing protein MRL1 chloroplastic"/>
    <property type="match status" value="1"/>
</dbReference>
<dbReference type="InterPro" id="IPR053303">
    <property type="entry name" value="Chloroplast_PPR"/>
</dbReference>
<protein>
    <recommendedName>
        <fullName evidence="5">Pentacotripeptide-repeat region of PRORP domain-containing protein</fullName>
    </recommendedName>
</protein>
<reference evidence="3 4" key="1">
    <citation type="journal article" date="2018" name="Proc. Natl. Acad. Sci. U.S.A.">
        <title>Draft genome sequence of Camellia sinensis var. sinensis provides insights into the evolution of the tea genome and tea quality.</title>
        <authorList>
            <person name="Wei C."/>
            <person name="Yang H."/>
            <person name="Wang S."/>
            <person name="Zhao J."/>
            <person name="Liu C."/>
            <person name="Gao L."/>
            <person name="Xia E."/>
            <person name="Lu Y."/>
            <person name="Tai Y."/>
            <person name="She G."/>
            <person name="Sun J."/>
            <person name="Cao H."/>
            <person name="Tong W."/>
            <person name="Gao Q."/>
            <person name="Li Y."/>
            <person name="Deng W."/>
            <person name="Jiang X."/>
            <person name="Wang W."/>
            <person name="Chen Q."/>
            <person name="Zhang S."/>
            <person name="Li H."/>
            <person name="Wu J."/>
            <person name="Wang P."/>
            <person name="Li P."/>
            <person name="Shi C."/>
            <person name="Zheng F."/>
            <person name="Jian J."/>
            <person name="Huang B."/>
            <person name="Shan D."/>
            <person name="Shi M."/>
            <person name="Fang C."/>
            <person name="Yue Y."/>
            <person name="Li F."/>
            <person name="Li D."/>
            <person name="Wei S."/>
            <person name="Han B."/>
            <person name="Jiang C."/>
            <person name="Yin Y."/>
            <person name="Xia T."/>
            <person name="Zhang Z."/>
            <person name="Bennetzen J.L."/>
            <person name="Zhao S."/>
            <person name="Wan X."/>
        </authorList>
    </citation>
    <scope>NUCLEOTIDE SEQUENCE [LARGE SCALE GENOMIC DNA]</scope>
    <source>
        <strain evidence="4">cv. Shuchazao</strain>
        <tissue evidence="3">Leaf</tissue>
    </source>
</reference>
<feature type="repeat" description="PPR" evidence="2">
    <location>
        <begin position="76"/>
        <end position="110"/>
    </location>
</feature>
<organism evidence="3 4">
    <name type="scientific">Camellia sinensis var. sinensis</name>
    <name type="common">China tea</name>
    <dbReference type="NCBI Taxonomy" id="542762"/>
    <lineage>
        <taxon>Eukaryota</taxon>
        <taxon>Viridiplantae</taxon>
        <taxon>Streptophyta</taxon>
        <taxon>Embryophyta</taxon>
        <taxon>Tracheophyta</taxon>
        <taxon>Spermatophyta</taxon>
        <taxon>Magnoliopsida</taxon>
        <taxon>eudicotyledons</taxon>
        <taxon>Gunneridae</taxon>
        <taxon>Pentapetalae</taxon>
        <taxon>asterids</taxon>
        <taxon>Ericales</taxon>
        <taxon>Theaceae</taxon>
        <taxon>Camellia</taxon>
    </lineage>
</organism>
<dbReference type="NCBIfam" id="TIGR00756">
    <property type="entry name" value="PPR"/>
    <property type="match status" value="2"/>
</dbReference>
<dbReference type="Proteomes" id="UP000306102">
    <property type="component" value="Unassembled WGS sequence"/>
</dbReference>
<dbReference type="InterPro" id="IPR011990">
    <property type="entry name" value="TPR-like_helical_dom_sf"/>
</dbReference>
<evidence type="ECO:0000256" key="1">
    <source>
        <dbReference type="ARBA" id="ARBA00022737"/>
    </source>
</evidence>
<dbReference type="Pfam" id="PF13041">
    <property type="entry name" value="PPR_2"/>
    <property type="match status" value="1"/>
</dbReference>
<dbReference type="AlphaFoldDB" id="A0A4V6RY71"/>
<dbReference type="EMBL" id="SDRB02011342">
    <property type="protein sequence ID" value="THG01747.1"/>
    <property type="molecule type" value="Genomic_DNA"/>
</dbReference>
<evidence type="ECO:0000256" key="2">
    <source>
        <dbReference type="PROSITE-ProRule" id="PRU00708"/>
    </source>
</evidence>
<keyword evidence="1" id="KW-0677">Repeat</keyword>
<name>A0A4V6RY71_CAMSN</name>
<evidence type="ECO:0000313" key="4">
    <source>
        <dbReference type="Proteomes" id="UP000306102"/>
    </source>
</evidence>
<evidence type="ECO:0000313" key="3">
    <source>
        <dbReference type="EMBL" id="THG01747.1"/>
    </source>
</evidence>